<dbReference type="OrthoDB" id="4500247at2"/>
<gene>
    <name evidence="3" type="ORF">PSET11_02221</name>
</gene>
<proteinExistence type="predicted"/>
<keyword evidence="4" id="KW-1185">Reference proteome</keyword>
<evidence type="ECO:0000259" key="1">
    <source>
        <dbReference type="PROSITE" id="PS51736"/>
    </source>
</evidence>
<reference evidence="3 4" key="1">
    <citation type="submission" date="2018-11" db="EMBL/GenBank/DDBJ databases">
        <authorList>
            <person name="Criscuolo A."/>
        </authorList>
    </citation>
    <scope>NUCLEOTIDE SEQUENCE [LARGE SCALE GENOMIC DNA]</scope>
    <source>
        <strain evidence="3">AT11b</strain>
    </source>
</reference>
<protein>
    <recommendedName>
        <fullName evidence="5">Recombinase family protein</fullName>
    </recommendedName>
</protein>
<dbReference type="InterPro" id="IPR006119">
    <property type="entry name" value="Resolv_N"/>
</dbReference>
<dbReference type="GO" id="GO:0003677">
    <property type="term" value="F:DNA binding"/>
    <property type="evidence" value="ECO:0007669"/>
    <property type="project" value="InterPro"/>
</dbReference>
<dbReference type="CDD" id="cd00338">
    <property type="entry name" value="Ser_Recombinase"/>
    <property type="match status" value="1"/>
</dbReference>
<organism evidence="3 4">
    <name type="scientific">Arthrobacter ulcerisalmonis</name>
    <dbReference type="NCBI Taxonomy" id="2483813"/>
    <lineage>
        <taxon>Bacteria</taxon>
        <taxon>Bacillati</taxon>
        <taxon>Actinomycetota</taxon>
        <taxon>Actinomycetes</taxon>
        <taxon>Micrococcales</taxon>
        <taxon>Micrococcaceae</taxon>
        <taxon>Arthrobacter</taxon>
    </lineage>
</organism>
<dbReference type="Gene3D" id="3.90.1750.20">
    <property type="entry name" value="Putative Large Serine Recombinase, Chain B, Domain 2"/>
    <property type="match status" value="1"/>
</dbReference>
<evidence type="ECO:0000313" key="4">
    <source>
        <dbReference type="Proteomes" id="UP000280861"/>
    </source>
</evidence>
<evidence type="ECO:0008006" key="5">
    <source>
        <dbReference type="Google" id="ProtNLM"/>
    </source>
</evidence>
<dbReference type="PROSITE" id="PS51737">
    <property type="entry name" value="RECOMBINASE_DNA_BIND"/>
    <property type="match status" value="1"/>
</dbReference>
<dbReference type="Gene3D" id="3.40.50.1390">
    <property type="entry name" value="Resolvase, N-terminal catalytic domain"/>
    <property type="match status" value="1"/>
</dbReference>
<accession>A0A3P5X4D2</accession>
<dbReference type="InterPro" id="IPR038109">
    <property type="entry name" value="DNA_bind_recomb_sf"/>
</dbReference>
<evidence type="ECO:0000313" key="3">
    <source>
        <dbReference type="EMBL" id="VDC29152.1"/>
    </source>
</evidence>
<dbReference type="EMBL" id="UXAU01000030">
    <property type="protein sequence ID" value="VDC29152.1"/>
    <property type="molecule type" value="Genomic_DNA"/>
</dbReference>
<dbReference type="Pfam" id="PF07508">
    <property type="entry name" value="Recombinase"/>
    <property type="match status" value="1"/>
</dbReference>
<sequence length="473" mass="52036">MKRVAVYVRQSEDKTGEGAAIDRQERDCRLLAEAKGWGVAMVYRDNSISASSGKNRPGFEQLVGDIERGQVDALVVWHLDRLTRSIADLTRVIDAGKPRNVNIASVHGVSIDLGDPTGIAVATILAAIAAMEVQHKGNRQRTANETRAKDGNAYWTRRPFGYDRRKVGDKFEVIVVPAEAEAIRSAAAAVLAGSTIASIARQWNKDGHKTSFTRRDKNTKEVVQDGGTWGVTQVRRLLINPRMAGRRIYNGEDKGAGKWEAILDEETHRRLEEKLTDPRRRTAPDDLNSKYLLSGICLCSVCGGKMYASPMRTQGKEWMVYRCLGGYHLTRRLDLVDGVVEGVVMGILSRPDAARLFSRSDDLRELRVRAVEIRERRDALAAMLAEGLLSAAAVREQAGKLGTDLAAVEGAIGAHETLNPMAAIAGADNVPEQWAALPLENKRQIIRALMTITVEKAGKGVRFSAEQVRIEPR</sequence>
<dbReference type="RefSeq" id="WP_124092215.1">
    <property type="nucleotide sequence ID" value="NZ_CBCRYA010000024.1"/>
</dbReference>
<name>A0A3P5X4D2_9MICC</name>
<dbReference type="InterPro" id="IPR036162">
    <property type="entry name" value="Resolvase-like_N_sf"/>
</dbReference>
<dbReference type="PROSITE" id="PS51736">
    <property type="entry name" value="RECOMBINASES_3"/>
    <property type="match status" value="1"/>
</dbReference>
<dbReference type="AlphaFoldDB" id="A0A3P5X4D2"/>
<dbReference type="PANTHER" id="PTHR30461">
    <property type="entry name" value="DNA-INVERTASE FROM LAMBDOID PROPHAGE"/>
    <property type="match status" value="1"/>
</dbReference>
<dbReference type="InterPro" id="IPR011109">
    <property type="entry name" value="DNA_bind_recombinase_dom"/>
</dbReference>
<dbReference type="Proteomes" id="UP000280861">
    <property type="component" value="Unassembled WGS sequence"/>
</dbReference>
<dbReference type="SMART" id="SM00857">
    <property type="entry name" value="Resolvase"/>
    <property type="match status" value="1"/>
</dbReference>
<dbReference type="SUPFAM" id="SSF53041">
    <property type="entry name" value="Resolvase-like"/>
    <property type="match status" value="1"/>
</dbReference>
<dbReference type="InterPro" id="IPR050639">
    <property type="entry name" value="SSR_resolvase"/>
</dbReference>
<dbReference type="GO" id="GO:0000150">
    <property type="term" value="F:DNA strand exchange activity"/>
    <property type="evidence" value="ECO:0007669"/>
    <property type="project" value="InterPro"/>
</dbReference>
<evidence type="ECO:0000259" key="2">
    <source>
        <dbReference type="PROSITE" id="PS51737"/>
    </source>
</evidence>
<feature type="domain" description="Recombinase" evidence="2">
    <location>
        <begin position="159"/>
        <end position="281"/>
    </location>
</feature>
<dbReference type="Pfam" id="PF00239">
    <property type="entry name" value="Resolvase"/>
    <property type="match status" value="1"/>
</dbReference>
<dbReference type="PANTHER" id="PTHR30461:SF23">
    <property type="entry name" value="DNA RECOMBINASE-RELATED"/>
    <property type="match status" value="1"/>
</dbReference>
<feature type="domain" description="Resolvase/invertase-type recombinase catalytic" evidence="1">
    <location>
        <begin position="3"/>
        <end position="151"/>
    </location>
</feature>